<keyword evidence="11" id="KW-1185">Reference proteome</keyword>
<evidence type="ECO:0000259" key="9">
    <source>
        <dbReference type="Pfam" id="PF00890"/>
    </source>
</evidence>
<dbReference type="RefSeq" id="WP_104228996.1">
    <property type="nucleotide sequence ID" value="NZ_PSNW01000001.1"/>
</dbReference>
<dbReference type="OrthoDB" id="9813348at2"/>
<dbReference type="EMBL" id="PSNW01000001">
    <property type="protein sequence ID" value="PPE76032.1"/>
    <property type="molecule type" value="Genomic_DNA"/>
</dbReference>
<dbReference type="FunFam" id="3.50.50.60:FF:000208">
    <property type="entry name" value="3-ketosteroid dehydrogenase"/>
    <property type="match status" value="1"/>
</dbReference>
<dbReference type="InterPro" id="IPR003953">
    <property type="entry name" value="FAD-dep_OxRdtase_2_FAD-bd"/>
</dbReference>
<dbReference type="InterPro" id="IPR027477">
    <property type="entry name" value="Succ_DH/fumarate_Rdtase_cat_sf"/>
</dbReference>
<evidence type="ECO:0000256" key="3">
    <source>
        <dbReference type="ARBA" id="ARBA00022827"/>
    </source>
</evidence>
<organism evidence="10 11">
    <name type="scientific">Solimonas fluminis</name>
    <dbReference type="NCBI Taxonomy" id="2086571"/>
    <lineage>
        <taxon>Bacteria</taxon>
        <taxon>Pseudomonadati</taxon>
        <taxon>Pseudomonadota</taxon>
        <taxon>Gammaproteobacteria</taxon>
        <taxon>Nevskiales</taxon>
        <taxon>Nevskiaceae</taxon>
        <taxon>Solimonas</taxon>
    </lineage>
</organism>
<evidence type="ECO:0000256" key="2">
    <source>
        <dbReference type="ARBA" id="ARBA00022630"/>
    </source>
</evidence>
<evidence type="ECO:0000313" key="11">
    <source>
        <dbReference type="Proteomes" id="UP000238220"/>
    </source>
</evidence>
<evidence type="ECO:0000256" key="8">
    <source>
        <dbReference type="ARBA" id="ARBA00069709"/>
    </source>
</evidence>
<evidence type="ECO:0000256" key="4">
    <source>
        <dbReference type="ARBA" id="ARBA00023002"/>
    </source>
</evidence>
<evidence type="ECO:0000256" key="6">
    <source>
        <dbReference type="ARBA" id="ARBA00061147"/>
    </source>
</evidence>
<gene>
    <name evidence="10" type="ORF">C3942_02050</name>
</gene>
<dbReference type="GO" id="GO:0047571">
    <property type="term" value="F:3-oxosteroid 1-dehydrogenase activity"/>
    <property type="evidence" value="ECO:0007669"/>
    <property type="project" value="UniProtKB-EC"/>
</dbReference>
<dbReference type="InterPro" id="IPR036188">
    <property type="entry name" value="FAD/NAD-bd_sf"/>
</dbReference>
<dbReference type="SUPFAM" id="SSF51905">
    <property type="entry name" value="FAD/NAD(P)-binding domain"/>
    <property type="match status" value="1"/>
</dbReference>
<dbReference type="SUPFAM" id="SSF56425">
    <property type="entry name" value="Succinate dehydrogenase/fumarate reductase flavoprotein, catalytic domain"/>
    <property type="match status" value="1"/>
</dbReference>
<sequence length="564" mass="61046">MTAISNTSWDHETDILVVGTGAGAMTAALRAAQAGAKVLMVEKGSHYGGTSATSGGGLWIPANHLMPGCSIPDSEEEALGYMRALTGEDVPEANVRAYVANGRRMLRWLVDHSRVEFQAMSYYADYYQHLAGAKPGGRSVDPLPYDARLLGDDFSRLQEPHRQTRVMGLMGYTNTEGAILLSKSPGWFRLLLKLALGYFLDLPWRLFSRRSRRLTMGNALVARLRHSLLDAGVPVWLSAPAVDLLPDGQGGVAGATVRQQGRLLRVKARKAVILGSGGFEHNQELRQRHLPAPSDTRWSAANPHNTGDMLLAAQKLGAATALMDEAWWGPTIRLPDEDRARMLFTERSMPGAIVVNLAGQRFFNESVAYTTAVQAMYRPGNLPAYIVFDARYKREYPYGPLLPGGMRLNWLQPRQERLLRRGATLAELAARLGVDAAGLEATVARFNGFAAAGKDGDYQRGENPYDLLYGDVRIQPNPCLAPVAEGPFYGMEIHPGDIGTKGGLKTDEHGRVLDGNGAPLRGLYAIGNCAASVTGRYYPGAGATLGPAMTFGFLAAEHACAVTP</sequence>
<dbReference type="Pfam" id="PF00890">
    <property type="entry name" value="FAD_binding_2"/>
    <property type="match status" value="1"/>
</dbReference>
<comment type="caution">
    <text evidence="10">The sequence shown here is derived from an EMBL/GenBank/DDBJ whole genome shotgun (WGS) entry which is preliminary data.</text>
</comment>
<evidence type="ECO:0000256" key="1">
    <source>
        <dbReference type="ARBA" id="ARBA00001974"/>
    </source>
</evidence>
<dbReference type="PANTHER" id="PTHR43400">
    <property type="entry name" value="FUMARATE REDUCTASE"/>
    <property type="match status" value="1"/>
</dbReference>
<proteinExistence type="inferred from homology"/>
<dbReference type="Proteomes" id="UP000238220">
    <property type="component" value="Unassembled WGS sequence"/>
</dbReference>
<dbReference type="PRINTS" id="PR00411">
    <property type="entry name" value="PNDRDTASEI"/>
</dbReference>
<dbReference type="InterPro" id="IPR050315">
    <property type="entry name" value="FAD-oxidoreductase_2"/>
</dbReference>
<comment type="catalytic activity">
    <reaction evidence="5">
        <text>a 3-oxosteroid + A = a 3-oxo-Delta(1)-steroid + AH2</text>
        <dbReference type="Rhea" id="RHEA:13329"/>
        <dbReference type="ChEBI" id="CHEBI:13193"/>
        <dbReference type="ChEBI" id="CHEBI:17499"/>
        <dbReference type="ChEBI" id="CHEBI:20156"/>
        <dbReference type="ChEBI" id="CHEBI:47788"/>
        <dbReference type="EC" id="1.3.99.4"/>
    </reaction>
</comment>
<evidence type="ECO:0000256" key="7">
    <source>
        <dbReference type="ARBA" id="ARBA00066536"/>
    </source>
</evidence>
<reference evidence="10 11" key="1">
    <citation type="submission" date="2018-02" db="EMBL/GenBank/DDBJ databases">
        <title>Genome sequencing of Solimonas sp. HR-BB.</title>
        <authorList>
            <person name="Lee Y."/>
            <person name="Jeon C.O."/>
        </authorList>
    </citation>
    <scope>NUCLEOTIDE SEQUENCE [LARGE SCALE GENOMIC DNA]</scope>
    <source>
        <strain evidence="10 11">HR-BB</strain>
    </source>
</reference>
<dbReference type="GO" id="GO:0008202">
    <property type="term" value="P:steroid metabolic process"/>
    <property type="evidence" value="ECO:0007669"/>
    <property type="project" value="UniProtKB-ARBA"/>
</dbReference>
<protein>
    <recommendedName>
        <fullName evidence="8">3-oxosteroid 1-dehydrogenase</fullName>
        <ecNumber evidence="7">1.3.99.4</ecNumber>
    </recommendedName>
</protein>
<keyword evidence="3" id="KW-0274">FAD</keyword>
<feature type="domain" description="FAD-dependent oxidoreductase 2 FAD-binding" evidence="9">
    <location>
        <begin position="14"/>
        <end position="545"/>
    </location>
</feature>
<accession>A0A2S5TM48</accession>
<name>A0A2S5TM48_9GAMM</name>
<keyword evidence="2" id="KW-0285">Flavoprotein</keyword>
<comment type="cofactor">
    <cofactor evidence="1">
        <name>FAD</name>
        <dbReference type="ChEBI" id="CHEBI:57692"/>
    </cofactor>
</comment>
<evidence type="ECO:0000313" key="10">
    <source>
        <dbReference type="EMBL" id="PPE76032.1"/>
    </source>
</evidence>
<comment type="similarity">
    <text evidence="6">Belongs to the FAD-dependent oxidoreductase 2 family. 3-oxosteroid dehydrogenase subfamily.</text>
</comment>
<dbReference type="EC" id="1.3.99.4" evidence="7"/>
<evidence type="ECO:0000256" key="5">
    <source>
        <dbReference type="ARBA" id="ARBA00051951"/>
    </source>
</evidence>
<dbReference type="Gene3D" id="3.50.50.60">
    <property type="entry name" value="FAD/NAD(P)-binding domain"/>
    <property type="match status" value="2"/>
</dbReference>
<dbReference type="PANTHER" id="PTHR43400:SF10">
    <property type="entry name" value="3-OXOSTEROID 1-DEHYDROGENASE"/>
    <property type="match status" value="1"/>
</dbReference>
<keyword evidence="4" id="KW-0560">Oxidoreductase</keyword>
<dbReference type="AlphaFoldDB" id="A0A2S5TM48"/>